<feature type="region of interest" description="Disordered" evidence="1">
    <location>
        <begin position="1"/>
        <end position="90"/>
    </location>
</feature>
<proteinExistence type="predicted"/>
<feature type="compositionally biased region" description="Polar residues" evidence="1">
    <location>
        <begin position="1"/>
        <end position="17"/>
    </location>
</feature>
<dbReference type="Proteomes" id="UP000324222">
    <property type="component" value="Unassembled WGS sequence"/>
</dbReference>
<dbReference type="EMBL" id="VSRR010033475">
    <property type="protein sequence ID" value="MPC71729.1"/>
    <property type="molecule type" value="Genomic_DNA"/>
</dbReference>
<protein>
    <submittedName>
        <fullName evidence="2">Uncharacterized protein</fullName>
    </submittedName>
</protein>
<keyword evidence="3" id="KW-1185">Reference proteome</keyword>
<dbReference type="AlphaFoldDB" id="A0A5B7HPV7"/>
<sequence length="111" mass="12087">MSQNYSTPLNTTPPTHSTLPNTRTHPHTPHTTSTQSDTHSTQSLSQLATSYTLTHKHTHSLTLFAHPPPKAPQHSRDSATAHCRATPPRSHLSRPFLLLRCVASLGGGRVS</sequence>
<evidence type="ECO:0000313" key="3">
    <source>
        <dbReference type="Proteomes" id="UP000324222"/>
    </source>
</evidence>
<feature type="compositionally biased region" description="Low complexity" evidence="1">
    <location>
        <begin position="18"/>
        <end position="53"/>
    </location>
</feature>
<accession>A0A5B7HPV7</accession>
<organism evidence="2 3">
    <name type="scientific">Portunus trituberculatus</name>
    <name type="common">Swimming crab</name>
    <name type="synonym">Neptunus trituberculatus</name>
    <dbReference type="NCBI Taxonomy" id="210409"/>
    <lineage>
        <taxon>Eukaryota</taxon>
        <taxon>Metazoa</taxon>
        <taxon>Ecdysozoa</taxon>
        <taxon>Arthropoda</taxon>
        <taxon>Crustacea</taxon>
        <taxon>Multicrustacea</taxon>
        <taxon>Malacostraca</taxon>
        <taxon>Eumalacostraca</taxon>
        <taxon>Eucarida</taxon>
        <taxon>Decapoda</taxon>
        <taxon>Pleocyemata</taxon>
        <taxon>Brachyura</taxon>
        <taxon>Eubrachyura</taxon>
        <taxon>Portunoidea</taxon>
        <taxon>Portunidae</taxon>
        <taxon>Portuninae</taxon>
        <taxon>Portunus</taxon>
    </lineage>
</organism>
<gene>
    <name evidence="2" type="ORF">E2C01_066015</name>
</gene>
<name>A0A5B7HPV7_PORTR</name>
<comment type="caution">
    <text evidence="2">The sequence shown here is derived from an EMBL/GenBank/DDBJ whole genome shotgun (WGS) entry which is preliminary data.</text>
</comment>
<evidence type="ECO:0000256" key="1">
    <source>
        <dbReference type="SAM" id="MobiDB-lite"/>
    </source>
</evidence>
<reference evidence="2 3" key="1">
    <citation type="submission" date="2019-05" db="EMBL/GenBank/DDBJ databases">
        <title>Another draft genome of Portunus trituberculatus and its Hox gene families provides insights of decapod evolution.</title>
        <authorList>
            <person name="Jeong J.-H."/>
            <person name="Song I."/>
            <person name="Kim S."/>
            <person name="Choi T."/>
            <person name="Kim D."/>
            <person name="Ryu S."/>
            <person name="Kim W."/>
        </authorList>
    </citation>
    <scope>NUCLEOTIDE SEQUENCE [LARGE SCALE GENOMIC DNA]</scope>
    <source>
        <tissue evidence="2">Muscle</tissue>
    </source>
</reference>
<evidence type="ECO:0000313" key="2">
    <source>
        <dbReference type="EMBL" id="MPC71729.1"/>
    </source>
</evidence>